<comment type="caution">
    <text evidence="1">The sequence shown here is derived from an EMBL/GenBank/DDBJ whole genome shotgun (WGS) entry which is preliminary data.</text>
</comment>
<accession>A0A562SR52</accession>
<keyword evidence="2" id="KW-1185">Reference proteome</keyword>
<organism evidence="1 2">
    <name type="scientific">Lacibacter cauensis</name>
    <dbReference type="NCBI Taxonomy" id="510947"/>
    <lineage>
        <taxon>Bacteria</taxon>
        <taxon>Pseudomonadati</taxon>
        <taxon>Bacteroidota</taxon>
        <taxon>Chitinophagia</taxon>
        <taxon>Chitinophagales</taxon>
        <taxon>Chitinophagaceae</taxon>
        <taxon>Lacibacter</taxon>
    </lineage>
</organism>
<gene>
    <name evidence="1" type="ORF">IQ13_1805</name>
</gene>
<dbReference type="Proteomes" id="UP000316167">
    <property type="component" value="Unassembled WGS sequence"/>
</dbReference>
<sequence length="220" mass="25006">MNFKNLSNEEIISFHLNLIEPYDDDTIVFSSLVAALRDARQATGRNIETGENPDKNNNTLSSNWLGSICYLVILDQLGKCYKAKKDPNLTDLSPIQRCLKLNTKLSDQEIDAIYALRNAFAHDYSLSNKNSKKPSLTHHFTLRGAYTNPFIKIPSVKWDGQNENKSIDNTTIIGLPWIGDFVEDIYKIVSSLHTENKLEIIIPGGAEEIKNRYLLFSYKH</sequence>
<dbReference type="RefSeq" id="WP_144885987.1">
    <property type="nucleotide sequence ID" value="NZ_VLLE01000003.1"/>
</dbReference>
<proteinExistence type="predicted"/>
<evidence type="ECO:0000313" key="2">
    <source>
        <dbReference type="Proteomes" id="UP000316167"/>
    </source>
</evidence>
<reference evidence="1 2" key="1">
    <citation type="journal article" date="2015" name="Stand. Genomic Sci.">
        <title>Genomic Encyclopedia of Bacterial and Archaeal Type Strains, Phase III: the genomes of soil and plant-associated and newly described type strains.</title>
        <authorList>
            <person name="Whitman W.B."/>
            <person name="Woyke T."/>
            <person name="Klenk H.P."/>
            <person name="Zhou Y."/>
            <person name="Lilburn T.G."/>
            <person name="Beck B.J."/>
            <person name="De Vos P."/>
            <person name="Vandamme P."/>
            <person name="Eisen J.A."/>
            <person name="Garrity G."/>
            <person name="Hugenholtz P."/>
            <person name="Kyrpides N.C."/>
        </authorList>
    </citation>
    <scope>NUCLEOTIDE SEQUENCE [LARGE SCALE GENOMIC DNA]</scope>
    <source>
        <strain evidence="1 2">CGMCC 1.7271</strain>
    </source>
</reference>
<evidence type="ECO:0000313" key="1">
    <source>
        <dbReference type="EMBL" id="TWI83692.1"/>
    </source>
</evidence>
<name>A0A562SR52_9BACT</name>
<dbReference type="AlphaFoldDB" id="A0A562SR52"/>
<protein>
    <submittedName>
        <fullName evidence="1">Uncharacterized protein</fullName>
    </submittedName>
</protein>
<dbReference type="OrthoDB" id="6103557at2"/>
<dbReference type="EMBL" id="VLLE01000003">
    <property type="protein sequence ID" value="TWI83692.1"/>
    <property type="molecule type" value="Genomic_DNA"/>
</dbReference>